<dbReference type="AlphaFoldDB" id="A0A0A2KAA1"/>
<dbReference type="GO" id="GO:0016747">
    <property type="term" value="F:acyltransferase activity, transferring groups other than amino-acyl groups"/>
    <property type="evidence" value="ECO:0007669"/>
    <property type="project" value="InterPro"/>
</dbReference>
<dbReference type="OrthoDB" id="41532at2759"/>
<dbReference type="EMBL" id="JQGA01001615">
    <property type="protein sequence ID" value="KGO63843.1"/>
    <property type="molecule type" value="Genomic_DNA"/>
</dbReference>
<keyword evidence="2" id="KW-0808">Transferase</keyword>
<sequence>MASNYTYSFFQVSKTDGIAISAQKYRDLRLKALKTSPASFSSTYDIEAAFADTDWIDRLTQPDRILFICAATPLSLDASSPESTQWIGQVTLRGPSSGADFELPVEAGQPPQISDEEEERWQMLGLFTLPEHRGHGLGGKLCQEAINHIRSYRSFPRQVQLRLIVKAGNHITVELYRRLGFTHAGQATLVEALIANGDQDLIPKDLASEKYSERKGLIMICRILRS</sequence>
<dbReference type="SUPFAM" id="SSF55729">
    <property type="entry name" value="Acyl-CoA N-acyltransferases (Nat)"/>
    <property type="match status" value="1"/>
</dbReference>
<organism evidence="2 3">
    <name type="scientific">Penicillium italicum</name>
    <name type="common">Blue mold</name>
    <dbReference type="NCBI Taxonomy" id="40296"/>
    <lineage>
        <taxon>Eukaryota</taxon>
        <taxon>Fungi</taxon>
        <taxon>Dikarya</taxon>
        <taxon>Ascomycota</taxon>
        <taxon>Pezizomycotina</taxon>
        <taxon>Eurotiomycetes</taxon>
        <taxon>Eurotiomycetidae</taxon>
        <taxon>Eurotiales</taxon>
        <taxon>Aspergillaceae</taxon>
        <taxon>Penicillium</taxon>
    </lineage>
</organism>
<dbReference type="Gene3D" id="3.40.630.30">
    <property type="match status" value="1"/>
</dbReference>
<feature type="domain" description="N-acetyltransferase" evidence="1">
    <location>
        <begin position="116"/>
        <end position="181"/>
    </location>
</feature>
<dbReference type="HOGENOM" id="CLU_013985_6_1_1"/>
<dbReference type="InterPro" id="IPR016181">
    <property type="entry name" value="Acyl_CoA_acyltransferase"/>
</dbReference>
<keyword evidence="2" id="KW-0012">Acyltransferase</keyword>
<dbReference type="PhylomeDB" id="A0A0A2KAA1"/>
<dbReference type="Pfam" id="PF00583">
    <property type="entry name" value="Acetyltransf_1"/>
    <property type="match status" value="1"/>
</dbReference>
<proteinExistence type="predicted"/>
<protein>
    <submittedName>
        <fullName evidence="2">Acyl-CoA N-acyltransferase</fullName>
    </submittedName>
</protein>
<dbReference type="InterPro" id="IPR000182">
    <property type="entry name" value="GNAT_dom"/>
</dbReference>
<dbReference type="OMA" id="HATVGLY"/>
<gene>
    <name evidence="2" type="ORF">PITC_054690</name>
</gene>
<dbReference type="CDD" id="cd04301">
    <property type="entry name" value="NAT_SF"/>
    <property type="match status" value="1"/>
</dbReference>
<comment type="caution">
    <text evidence="2">The sequence shown here is derived from an EMBL/GenBank/DDBJ whole genome shotgun (WGS) entry which is preliminary data.</text>
</comment>
<name>A0A0A2KAA1_PENIT</name>
<accession>A0A0A2KAA1</accession>
<dbReference type="Proteomes" id="UP000030104">
    <property type="component" value="Unassembled WGS sequence"/>
</dbReference>
<evidence type="ECO:0000313" key="2">
    <source>
        <dbReference type="EMBL" id="KGO63843.1"/>
    </source>
</evidence>
<reference evidence="2 3" key="1">
    <citation type="journal article" date="2015" name="Mol. Plant Microbe Interact.">
        <title>Genome, transcriptome, and functional analyses of Penicillium expansum provide new insights into secondary metabolism and pathogenicity.</title>
        <authorList>
            <person name="Ballester A.R."/>
            <person name="Marcet-Houben M."/>
            <person name="Levin E."/>
            <person name="Sela N."/>
            <person name="Selma-Lazaro C."/>
            <person name="Carmona L."/>
            <person name="Wisniewski M."/>
            <person name="Droby S."/>
            <person name="Gonzalez-Candelas L."/>
            <person name="Gabaldon T."/>
        </authorList>
    </citation>
    <scope>NUCLEOTIDE SEQUENCE [LARGE SCALE GENOMIC DNA]</scope>
    <source>
        <strain evidence="2 3">PHI-1</strain>
    </source>
</reference>
<evidence type="ECO:0000259" key="1">
    <source>
        <dbReference type="Pfam" id="PF00583"/>
    </source>
</evidence>
<keyword evidence="3" id="KW-1185">Reference proteome</keyword>
<evidence type="ECO:0000313" key="3">
    <source>
        <dbReference type="Proteomes" id="UP000030104"/>
    </source>
</evidence>